<comment type="caution">
    <text evidence="1">The sequence shown here is derived from an EMBL/GenBank/DDBJ whole genome shotgun (WGS) entry which is preliminary data.</text>
</comment>
<organism evidence="1 2">
    <name type="scientific">Mobiluncus porci</name>
    <dbReference type="NCBI Taxonomy" id="2652278"/>
    <lineage>
        <taxon>Bacteria</taxon>
        <taxon>Bacillati</taxon>
        <taxon>Actinomycetota</taxon>
        <taxon>Actinomycetes</taxon>
        <taxon>Actinomycetales</taxon>
        <taxon>Actinomycetaceae</taxon>
        <taxon>Mobiluncus</taxon>
    </lineage>
</organism>
<protein>
    <recommendedName>
        <fullName evidence="3">Tail terminator</fullName>
    </recommendedName>
</protein>
<dbReference type="AlphaFoldDB" id="A0A7K0K521"/>
<dbReference type="Proteomes" id="UP000442535">
    <property type="component" value="Unassembled WGS sequence"/>
</dbReference>
<reference evidence="1 2" key="1">
    <citation type="submission" date="2019-08" db="EMBL/GenBank/DDBJ databases">
        <title>In-depth cultivation of the pig gut microbiome towards novel bacterial diversity and tailored functional studies.</title>
        <authorList>
            <person name="Wylensek D."/>
            <person name="Hitch T.C.A."/>
            <person name="Clavel T."/>
        </authorList>
    </citation>
    <scope>NUCLEOTIDE SEQUENCE [LARGE SCALE GENOMIC DNA]</scope>
    <source>
        <strain evidence="1 2">RF-GAM-744-WT-7</strain>
    </source>
</reference>
<accession>A0A7K0K521</accession>
<name>A0A7K0K521_9ACTO</name>
<gene>
    <name evidence="1" type="ORF">FYJ63_10125</name>
</gene>
<dbReference type="RefSeq" id="WP_154546379.1">
    <property type="nucleotide sequence ID" value="NZ_VUMY01000023.1"/>
</dbReference>
<keyword evidence="2" id="KW-1185">Reference proteome</keyword>
<sequence length="136" mass="14875">MNNRIWIGQDPELVLVKYLKACRELRGVRVGTMKDPLDKTTKTFVQVRQTGGSQRDLVTDLFQVTVICWAEKTTEAMRLGRIVRGLIEAAAEAGDMAGVPCYTAAPIGVTYPDPDPVSGSARATTTFQIALRGAYK</sequence>
<dbReference type="EMBL" id="VUMY01000023">
    <property type="protein sequence ID" value="MST50572.1"/>
    <property type="molecule type" value="Genomic_DNA"/>
</dbReference>
<proteinExistence type="predicted"/>
<evidence type="ECO:0000313" key="1">
    <source>
        <dbReference type="EMBL" id="MST50572.1"/>
    </source>
</evidence>
<evidence type="ECO:0008006" key="3">
    <source>
        <dbReference type="Google" id="ProtNLM"/>
    </source>
</evidence>
<evidence type="ECO:0000313" key="2">
    <source>
        <dbReference type="Proteomes" id="UP000442535"/>
    </source>
</evidence>